<dbReference type="Proteomes" id="UP001642464">
    <property type="component" value="Unassembled WGS sequence"/>
</dbReference>
<comment type="caution">
    <text evidence="1">The sequence shown here is derived from an EMBL/GenBank/DDBJ whole genome shotgun (WGS) entry which is preliminary data.</text>
</comment>
<evidence type="ECO:0000313" key="2">
    <source>
        <dbReference type="Proteomes" id="UP001642464"/>
    </source>
</evidence>
<gene>
    <name evidence="1" type="ORF">SCF082_LOCUS21096</name>
</gene>
<accession>A0ABP0L740</accession>
<reference evidence="1 2" key="1">
    <citation type="submission" date="2024-02" db="EMBL/GenBank/DDBJ databases">
        <authorList>
            <person name="Chen Y."/>
            <person name="Shah S."/>
            <person name="Dougan E. K."/>
            <person name="Thang M."/>
            <person name="Chan C."/>
        </authorList>
    </citation>
    <scope>NUCLEOTIDE SEQUENCE [LARGE SCALE GENOMIC DNA]</scope>
</reference>
<dbReference type="EMBL" id="CAXAMM010014914">
    <property type="protein sequence ID" value="CAK9034976.1"/>
    <property type="molecule type" value="Genomic_DNA"/>
</dbReference>
<organism evidence="1 2">
    <name type="scientific">Durusdinium trenchii</name>
    <dbReference type="NCBI Taxonomy" id="1381693"/>
    <lineage>
        <taxon>Eukaryota</taxon>
        <taxon>Sar</taxon>
        <taxon>Alveolata</taxon>
        <taxon>Dinophyceae</taxon>
        <taxon>Suessiales</taxon>
        <taxon>Symbiodiniaceae</taxon>
        <taxon>Durusdinium</taxon>
    </lineage>
</organism>
<protein>
    <submittedName>
        <fullName evidence="1">Uncharacterized protein</fullName>
    </submittedName>
</protein>
<proteinExistence type="predicted"/>
<name>A0ABP0L740_9DINO</name>
<evidence type="ECO:0000313" key="1">
    <source>
        <dbReference type="EMBL" id="CAK9034976.1"/>
    </source>
</evidence>
<keyword evidence="2" id="KW-1185">Reference proteome</keyword>
<sequence>MVTDAYLVQLTLESRETGEIIGATGSNEEGKQRVETFTRLQTAFHRSSCATGLDKFQACLKPLLDDWVKEDTSTHFFIIVTGHGSQEGKLEYTSLGVPRELTPEVFWDGMEAPVGGITPYEGLSKILEVVPDEKLDRIHILVVTCYSNQVAARFGKPQQLNNVTFRGISSDPTQRVSMGGSTIACSTLHRQTEQFLFEEYGINVQDAVDKMKKA</sequence>